<dbReference type="InterPro" id="IPR002999">
    <property type="entry name" value="Tudor"/>
</dbReference>
<sequence length="185" mass="21557">MVSVRFDKWDRSNQTFWVVNAPVFSAVEKLLKKDRERIRNFPRLRWSADMRQIPCIVFCHADSPYRALHRGVPVKYDIRMHRCSIFLVDFGWFQWVSCNNIIDISSMSKDVERGAPFQMMVTSYAVRDVYPVHLLGASKNITNGQNCGWQPGVNTTNRGYCWSTVPTLSYEGPKKNQNLIHIRIL</sequence>
<evidence type="ECO:0000313" key="4">
    <source>
        <dbReference type="WBParaSite" id="GPUH_0000270101-mRNA-1"/>
    </source>
</evidence>
<dbReference type="WBParaSite" id="GPUH_0000270101-mRNA-1">
    <property type="protein sequence ID" value="GPUH_0000270101-mRNA-1"/>
    <property type="gene ID" value="GPUH_0000270101"/>
</dbReference>
<dbReference type="Pfam" id="PF00567">
    <property type="entry name" value="TUDOR"/>
    <property type="match status" value="1"/>
</dbReference>
<name>A0A183D1V5_9BILA</name>
<accession>A0A183D1V5</accession>
<keyword evidence="3" id="KW-1185">Reference proteome</keyword>
<reference evidence="4" key="1">
    <citation type="submission" date="2016-06" db="UniProtKB">
        <authorList>
            <consortium name="WormBaseParasite"/>
        </authorList>
    </citation>
    <scope>IDENTIFICATION</scope>
</reference>
<proteinExistence type="predicted"/>
<gene>
    <name evidence="2" type="ORF">GPUH_LOCUS2696</name>
</gene>
<reference evidence="2 3" key="2">
    <citation type="submission" date="2018-11" db="EMBL/GenBank/DDBJ databases">
        <authorList>
            <consortium name="Pathogen Informatics"/>
        </authorList>
    </citation>
    <scope>NUCLEOTIDE SEQUENCE [LARGE SCALE GENOMIC DNA]</scope>
</reference>
<dbReference type="OrthoDB" id="5852884at2759"/>
<protein>
    <submittedName>
        <fullName evidence="4">Tudor domain-containing protein</fullName>
    </submittedName>
</protein>
<dbReference type="AlphaFoldDB" id="A0A183D1V5"/>
<evidence type="ECO:0000313" key="3">
    <source>
        <dbReference type="Proteomes" id="UP000271098"/>
    </source>
</evidence>
<dbReference type="Proteomes" id="UP000271098">
    <property type="component" value="Unassembled WGS sequence"/>
</dbReference>
<feature type="domain" description="Tudor" evidence="1">
    <location>
        <begin position="12"/>
        <end position="110"/>
    </location>
</feature>
<evidence type="ECO:0000313" key="2">
    <source>
        <dbReference type="EMBL" id="VDK35906.1"/>
    </source>
</evidence>
<evidence type="ECO:0000259" key="1">
    <source>
        <dbReference type="Pfam" id="PF00567"/>
    </source>
</evidence>
<dbReference type="EMBL" id="UYRT01004215">
    <property type="protein sequence ID" value="VDK35906.1"/>
    <property type="molecule type" value="Genomic_DNA"/>
</dbReference>
<organism evidence="4">
    <name type="scientific">Gongylonema pulchrum</name>
    <dbReference type="NCBI Taxonomy" id="637853"/>
    <lineage>
        <taxon>Eukaryota</taxon>
        <taxon>Metazoa</taxon>
        <taxon>Ecdysozoa</taxon>
        <taxon>Nematoda</taxon>
        <taxon>Chromadorea</taxon>
        <taxon>Rhabditida</taxon>
        <taxon>Spirurina</taxon>
        <taxon>Spiruromorpha</taxon>
        <taxon>Spiruroidea</taxon>
        <taxon>Gongylonematidae</taxon>
        <taxon>Gongylonema</taxon>
    </lineage>
</organism>